<sequence>MSRKDNLKKRIDALCQELGISDVPYRDTSTETQLNTMIDELEAKLPGEDESDDEITQDEEAGPETQTSDIEDHAGGESNEAANPVQDQTEVLVGVGDFPPGASLNDERVPQAKVNDEGLIQVKVLSSFQCQVGDHPKLLKVGEEPYLDEDTAMEAVEAGVAVIIATL</sequence>
<evidence type="ECO:0000313" key="2">
    <source>
        <dbReference type="EMBL" id="UTV28995.1"/>
    </source>
</evidence>
<dbReference type="Proteomes" id="UP001057998">
    <property type="component" value="Chromosome 1"/>
</dbReference>
<proteinExistence type="predicted"/>
<keyword evidence="3" id="KW-1185">Reference proteome</keyword>
<feature type="compositionally biased region" description="Acidic residues" evidence="1">
    <location>
        <begin position="48"/>
        <end position="62"/>
    </location>
</feature>
<accession>A0ABY5GIN0</accession>
<organism evidence="2 3">
    <name type="scientific">Photobacterium atrarenae</name>
    <dbReference type="NCBI Taxonomy" id="865757"/>
    <lineage>
        <taxon>Bacteria</taxon>
        <taxon>Pseudomonadati</taxon>
        <taxon>Pseudomonadota</taxon>
        <taxon>Gammaproteobacteria</taxon>
        <taxon>Vibrionales</taxon>
        <taxon>Vibrionaceae</taxon>
        <taxon>Photobacterium</taxon>
    </lineage>
</organism>
<protein>
    <submittedName>
        <fullName evidence="2">Uncharacterized protein</fullName>
    </submittedName>
</protein>
<evidence type="ECO:0000313" key="3">
    <source>
        <dbReference type="Proteomes" id="UP001057998"/>
    </source>
</evidence>
<gene>
    <name evidence="2" type="ORF">NNL38_07130</name>
</gene>
<reference evidence="2" key="1">
    <citation type="submission" date="2022-07" db="EMBL/GenBank/DDBJ databases">
        <title>Genome sequencing of Photobacterium atrarenae GJH2-4.</title>
        <authorList>
            <person name="Park S.-J."/>
        </authorList>
    </citation>
    <scope>NUCLEOTIDE SEQUENCE</scope>
    <source>
        <strain evidence="2">GJH2-4</strain>
    </source>
</reference>
<dbReference type="EMBL" id="CP101508">
    <property type="protein sequence ID" value="UTV28995.1"/>
    <property type="molecule type" value="Genomic_DNA"/>
</dbReference>
<evidence type="ECO:0000256" key="1">
    <source>
        <dbReference type="SAM" id="MobiDB-lite"/>
    </source>
</evidence>
<name>A0ABY5GIN0_9GAMM</name>
<dbReference type="RefSeq" id="WP_255390318.1">
    <property type="nucleotide sequence ID" value="NZ_CP101508.1"/>
</dbReference>
<feature type="region of interest" description="Disordered" evidence="1">
    <location>
        <begin position="25"/>
        <end position="106"/>
    </location>
</feature>